<evidence type="ECO:0000313" key="3">
    <source>
        <dbReference type="Proteomes" id="UP001057877"/>
    </source>
</evidence>
<sequence length="136" mass="14568">MVDFAQINYVAVILATIATMILGFLWYTPVLFGNAWMKQLGMKPEEMSGGGPMTYILTAVTAIVGVFVLALLLTLGEETTVWSGLCVGLLIGIAVSAKIGMNYLFEGRKLGLYLITIGYHLVSFIVSGIIIGAMQG</sequence>
<keyword evidence="3" id="KW-1185">Reference proteome</keyword>
<keyword evidence="1" id="KW-0472">Membrane</keyword>
<feature type="transmembrane region" description="Helical" evidence="1">
    <location>
        <begin position="53"/>
        <end position="75"/>
    </location>
</feature>
<feature type="transmembrane region" description="Helical" evidence="1">
    <location>
        <begin position="112"/>
        <end position="134"/>
    </location>
</feature>
<gene>
    <name evidence="2" type="ORF">L1F29_02455</name>
</gene>
<accession>A0ABY5SES0</accession>
<dbReference type="RefSeq" id="WP_258386828.1">
    <property type="nucleotide sequence ID" value="NZ_CP091430.1"/>
</dbReference>
<reference evidence="2" key="1">
    <citation type="submission" date="2022-01" db="EMBL/GenBank/DDBJ databases">
        <title>Paenibacillus spongiae sp. nov., isolated from marine sponge.</title>
        <authorList>
            <person name="Li Z."/>
            <person name="Zhang M."/>
        </authorList>
    </citation>
    <scope>NUCLEOTIDE SEQUENCE</scope>
    <source>
        <strain evidence="2">PHS-Z3</strain>
    </source>
</reference>
<dbReference type="InterPro" id="IPR013879">
    <property type="entry name" value="DUF1761"/>
</dbReference>
<keyword evidence="1" id="KW-0812">Transmembrane</keyword>
<keyword evidence="1" id="KW-1133">Transmembrane helix</keyword>
<feature type="transmembrane region" description="Helical" evidence="1">
    <location>
        <begin position="6"/>
        <end position="32"/>
    </location>
</feature>
<dbReference type="EMBL" id="CP091430">
    <property type="protein sequence ID" value="UVI30763.1"/>
    <property type="molecule type" value="Genomic_DNA"/>
</dbReference>
<feature type="transmembrane region" description="Helical" evidence="1">
    <location>
        <begin position="81"/>
        <end position="100"/>
    </location>
</feature>
<evidence type="ECO:0000313" key="2">
    <source>
        <dbReference type="EMBL" id="UVI30763.1"/>
    </source>
</evidence>
<dbReference type="Proteomes" id="UP001057877">
    <property type="component" value="Chromosome"/>
</dbReference>
<name>A0ABY5SES0_9BACL</name>
<protein>
    <submittedName>
        <fullName evidence="2">DUF1761 domain-containing protein</fullName>
    </submittedName>
</protein>
<organism evidence="2 3">
    <name type="scientific">Paenibacillus spongiae</name>
    <dbReference type="NCBI Taxonomy" id="2909671"/>
    <lineage>
        <taxon>Bacteria</taxon>
        <taxon>Bacillati</taxon>
        <taxon>Bacillota</taxon>
        <taxon>Bacilli</taxon>
        <taxon>Bacillales</taxon>
        <taxon>Paenibacillaceae</taxon>
        <taxon>Paenibacillus</taxon>
    </lineage>
</organism>
<dbReference type="Pfam" id="PF08570">
    <property type="entry name" value="DUF1761"/>
    <property type="match status" value="1"/>
</dbReference>
<proteinExistence type="predicted"/>
<evidence type="ECO:0000256" key="1">
    <source>
        <dbReference type="SAM" id="Phobius"/>
    </source>
</evidence>